<dbReference type="Proteomes" id="UP000308600">
    <property type="component" value="Unassembled WGS sequence"/>
</dbReference>
<evidence type="ECO:0000313" key="1">
    <source>
        <dbReference type="EMBL" id="TFK66459.1"/>
    </source>
</evidence>
<protein>
    <submittedName>
        <fullName evidence="1">Uncharacterized protein</fullName>
    </submittedName>
</protein>
<reference evidence="1 2" key="1">
    <citation type="journal article" date="2019" name="Nat. Ecol. Evol.">
        <title>Megaphylogeny resolves global patterns of mushroom evolution.</title>
        <authorList>
            <person name="Varga T."/>
            <person name="Krizsan K."/>
            <person name="Foldi C."/>
            <person name="Dima B."/>
            <person name="Sanchez-Garcia M."/>
            <person name="Sanchez-Ramirez S."/>
            <person name="Szollosi G.J."/>
            <person name="Szarkandi J.G."/>
            <person name="Papp V."/>
            <person name="Albert L."/>
            <person name="Andreopoulos W."/>
            <person name="Angelini C."/>
            <person name="Antonin V."/>
            <person name="Barry K.W."/>
            <person name="Bougher N.L."/>
            <person name="Buchanan P."/>
            <person name="Buyck B."/>
            <person name="Bense V."/>
            <person name="Catcheside P."/>
            <person name="Chovatia M."/>
            <person name="Cooper J."/>
            <person name="Damon W."/>
            <person name="Desjardin D."/>
            <person name="Finy P."/>
            <person name="Geml J."/>
            <person name="Haridas S."/>
            <person name="Hughes K."/>
            <person name="Justo A."/>
            <person name="Karasinski D."/>
            <person name="Kautmanova I."/>
            <person name="Kiss B."/>
            <person name="Kocsube S."/>
            <person name="Kotiranta H."/>
            <person name="LaButti K.M."/>
            <person name="Lechner B.E."/>
            <person name="Liimatainen K."/>
            <person name="Lipzen A."/>
            <person name="Lukacs Z."/>
            <person name="Mihaltcheva S."/>
            <person name="Morgado L.N."/>
            <person name="Niskanen T."/>
            <person name="Noordeloos M.E."/>
            <person name="Ohm R.A."/>
            <person name="Ortiz-Santana B."/>
            <person name="Ovrebo C."/>
            <person name="Racz N."/>
            <person name="Riley R."/>
            <person name="Savchenko A."/>
            <person name="Shiryaev A."/>
            <person name="Soop K."/>
            <person name="Spirin V."/>
            <person name="Szebenyi C."/>
            <person name="Tomsovsky M."/>
            <person name="Tulloss R.E."/>
            <person name="Uehling J."/>
            <person name="Grigoriev I.V."/>
            <person name="Vagvolgyi C."/>
            <person name="Papp T."/>
            <person name="Martin F.M."/>
            <person name="Miettinen O."/>
            <person name="Hibbett D.S."/>
            <person name="Nagy L.G."/>
        </authorList>
    </citation>
    <scope>NUCLEOTIDE SEQUENCE [LARGE SCALE GENOMIC DNA]</scope>
    <source>
        <strain evidence="1 2">NL-1719</strain>
    </source>
</reference>
<organism evidence="1 2">
    <name type="scientific">Pluteus cervinus</name>
    <dbReference type="NCBI Taxonomy" id="181527"/>
    <lineage>
        <taxon>Eukaryota</taxon>
        <taxon>Fungi</taxon>
        <taxon>Dikarya</taxon>
        <taxon>Basidiomycota</taxon>
        <taxon>Agaricomycotina</taxon>
        <taxon>Agaricomycetes</taxon>
        <taxon>Agaricomycetidae</taxon>
        <taxon>Agaricales</taxon>
        <taxon>Pluteineae</taxon>
        <taxon>Pluteaceae</taxon>
        <taxon>Pluteus</taxon>
    </lineage>
</organism>
<gene>
    <name evidence="1" type="ORF">BDN72DRAFT_145431</name>
</gene>
<proteinExistence type="predicted"/>
<accession>A0ACD3ALD5</accession>
<dbReference type="EMBL" id="ML208404">
    <property type="protein sequence ID" value="TFK66459.1"/>
    <property type="molecule type" value="Genomic_DNA"/>
</dbReference>
<sequence>MRLLNAITDKPDWQEKVFDETISNKWKKEALAAPGVDISQKMIDWAIEEARYKSNLPLFTSHGAIRVFDGDVVKSDTVIPQSVKEALQRATAPLENVPANQRDWHPGSNGQVLDLVHPSLFPLVYGKSRILPDSLTTLEDFAKRCGEGVTLRVPPEDETGVARKKQQYGVDYGRQDRLYSQKFQWLPCEVDISGERAKITSYINNLHPQHHPELYTVVEDIITNIIPLWNASLTPLLSMYYTQTKRIHFFGPEFLPIPEETYPPRLAGESETDYWNRRENWERDNRELIPPEPGTFSPPFISPSDAGPSGELKPEKVVDLKRDFGDRGLQVIVKLANIHLTPEKPSYPGGTWHVEGQMNEHICASAIYYYDNDNISPSSLAFRQMSAESDASDWSYAQDDHDWFPTLFDCHQHGSPLQDIGGVTTKEGRVITFPNILQHQVQPFQLADPTRPGHRKILALFLVDPHIRVISTANVPCQRRDWWSQTIQESVYGGVEKDKTRFNQLPVELMGKVVEEVEGFPISLEEAKILREELMEERKAFVIAHEGVLNRFSISLCEH</sequence>
<name>A0ACD3ALD5_9AGAR</name>
<evidence type="ECO:0000313" key="2">
    <source>
        <dbReference type="Proteomes" id="UP000308600"/>
    </source>
</evidence>
<keyword evidence="2" id="KW-1185">Reference proteome</keyword>